<organism evidence="2">
    <name type="scientific">Rhizophora mucronata</name>
    <name type="common">Asiatic mangrove</name>
    <dbReference type="NCBI Taxonomy" id="61149"/>
    <lineage>
        <taxon>Eukaryota</taxon>
        <taxon>Viridiplantae</taxon>
        <taxon>Streptophyta</taxon>
        <taxon>Embryophyta</taxon>
        <taxon>Tracheophyta</taxon>
        <taxon>Spermatophyta</taxon>
        <taxon>Magnoliopsida</taxon>
        <taxon>eudicotyledons</taxon>
        <taxon>Gunneridae</taxon>
        <taxon>Pentapetalae</taxon>
        <taxon>rosids</taxon>
        <taxon>fabids</taxon>
        <taxon>Malpighiales</taxon>
        <taxon>Rhizophoraceae</taxon>
        <taxon>Rhizophora</taxon>
    </lineage>
</organism>
<proteinExistence type="predicted"/>
<protein>
    <submittedName>
        <fullName evidence="2">Uncharacterized protein</fullName>
    </submittedName>
</protein>
<reference evidence="2" key="1">
    <citation type="submission" date="2018-02" db="EMBL/GenBank/DDBJ databases">
        <title>Rhizophora mucronata_Transcriptome.</title>
        <authorList>
            <person name="Meera S.P."/>
            <person name="Sreeshan A."/>
            <person name="Augustine A."/>
        </authorList>
    </citation>
    <scope>NUCLEOTIDE SEQUENCE</scope>
    <source>
        <tissue evidence="2">Leaf</tissue>
    </source>
</reference>
<accession>A0A2P2PBT9</accession>
<name>A0A2P2PBT9_RHIMU</name>
<dbReference type="AlphaFoldDB" id="A0A2P2PBT9"/>
<feature type="transmembrane region" description="Helical" evidence="1">
    <location>
        <begin position="41"/>
        <end position="59"/>
    </location>
</feature>
<dbReference type="EMBL" id="GGEC01071736">
    <property type="protein sequence ID" value="MBX52220.1"/>
    <property type="molecule type" value="Transcribed_RNA"/>
</dbReference>
<keyword evidence="1" id="KW-0472">Membrane</keyword>
<keyword evidence="1" id="KW-1133">Transmembrane helix</keyword>
<sequence length="69" mass="8053">MSNFCDFIFIHDIHSFITLTYLLTDSQSTNTTKSLIVVNKFLRVSWIICPCFSLTYFYLTSKFLKKSVA</sequence>
<keyword evidence="1" id="KW-0812">Transmembrane</keyword>
<evidence type="ECO:0000313" key="2">
    <source>
        <dbReference type="EMBL" id="MBX52220.1"/>
    </source>
</evidence>
<evidence type="ECO:0000256" key="1">
    <source>
        <dbReference type="SAM" id="Phobius"/>
    </source>
</evidence>